<keyword evidence="1" id="KW-0732">Signal</keyword>
<reference evidence="2 3" key="1">
    <citation type="journal article" date="2018" name="G3 (Bethesda)">
        <title>A High-Quality Reference Genome for the Invasive Mosquitofish Gambusia affinis Using a Chicago Library.</title>
        <authorList>
            <person name="Hoffberg S.L."/>
            <person name="Troendle N.J."/>
            <person name="Glenn T.C."/>
            <person name="Mahmud O."/>
            <person name="Louha S."/>
            <person name="Chalopin D."/>
            <person name="Bennetzen J.L."/>
            <person name="Mauricio R."/>
        </authorList>
    </citation>
    <scope>NUCLEOTIDE SEQUENCE [LARGE SCALE GENOMIC DNA]</scope>
    <source>
        <strain evidence="2">NE01/NJP1002.9</strain>
        <tissue evidence="2">Muscle</tissue>
    </source>
</reference>
<comment type="caution">
    <text evidence="2">The sequence shown here is derived from an EMBL/GenBank/DDBJ whole genome shotgun (WGS) entry which is preliminary data.</text>
</comment>
<evidence type="ECO:0000313" key="2">
    <source>
        <dbReference type="EMBL" id="PWA29621.1"/>
    </source>
</evidence>
<accession>A0A315W1T4</accession>
<evidence type="ECO:0000313" key="3">
    <source>
        <dbReference type="Proteomes" id="UP000250572"/>
    </source>
</evidence>
<feature type="signal peptide" evidence="1">
    <location>
        <begin position="1"/>
        <end position="21"/>
    </location>
</feature>
<evidence type="ECO:0008006" key="4">
    <source>
        <dbReference type="Google" id="ProtNLM"/>
    </source>
</evidence>
<evidence type="ECO:0000256" key="1">
    <source>
        <dbReference type="SAM" id="SignalP"/>
    </source>
</evidence>
<dbReference type="EMBL" id="NHOQ01000541">
    <property type="protein sequence ID" value="PWA29621.1"/>
    <property type="molecule type" value="Genomic_DNA"/>
</dbReference>
<protein>
    <recommendedName>
        <fullName evidence="4">Secreted protein</fullName>
    </recommendedName>
</protein>
<feature type="chain" id="PRO_5016280877" description="Secreted protein" evidence="1">
    <location>
        <begin position="22"/>
        <end position="72"/>
    </location>
</feature>
<sequence length="72" mass="8256">MRRFSCSLFCSSVNLIRLTSLRLLVTFDRVVRLIPGFCSGAPQMLSNGNALFSRSERKCISVFQPRYNSPFY</sequence>
<organism evidence="2 3">
    <name type="scientific">Gambusia affinis</name>
    <name type="common">Western mosquitofish</name>
    <name type="synonym">Heterandria affinis</name>
    <dbReference type="NCBI Taxonomy" id="33528"/>
    <lineage>
        <taxon>Eukaryota</taxon>
        <taxon>Metazoa</taxon>
        <taxon>Chordata</taxon>
        <taxon>Craniata</taxon>
        <taxon>Vertebrata</taxon>
        <taxon>Euteleostomi</taxon>
        <taxon>Actinopterygii</taxon>
        <taxon>Neopterygii</taxon>
        <taxon>Teleostei</taxon>
        <taxon>Neoteleostei</taxon>
        <taxon>Acanthomorphata</taxon>
        <taxon>Ovalentaria</taxon>
        <taxon>Atherinomorphae</taxon>
        <taxon>Cyprinodontiformes</taxon>
        <taxon>Poeciliidae</taxon>
        <taxon>Poeciliinae</taxon>
        <taxon>Gambusia</taxon>
    </lineage>
</organism>
<proteinExistence type="predicted"/>
<name>A0A315W1T4_GAMAF</name>
<dbReference type="Proteomes" id="UP000250572">
    <property type="component" value="Unassembled WGS sequence"/>
</dbReference>
<gene>
    <name evidence="2" type="ORF">CCH79_00007908</name>
</gene>
<keyword evidence="3" id="KW-1185">Reference proteome</keyword>
<dbReference type="AlphaFoldDB" id="A0A315W1T4"/>